<keyword evidence="3" id="KW-1185">Reference proteome</keyword>
<dbReference type="EMBL" id="CAUYUJ010019749">
    <property type="protein sequence ID" value="CAK0893434.1"/>
    <property type="molecule type" value="Genomic_DNA"/>
</dbReference>
<evidence type="ECO:0000256" key="1">
    <source>
        <dbReference type="SAM" id="MobiDB-lite"/>
    </source>
</evidence>
<sequence length="147" mass="15537">MLHKTVVLYIIPPSSPVSAEKTLCPRARGKTRRRKSLAKRSAELLALAGGGACPDEDQATPCGWLLPPMGGGSGEPTTDAQFPARRLRETKSNAQFPAMRCWVPTSCSLAPGSPRRHLPRPLPRPLPRALPGGADSGGLGVRNVGAK</sequence>
<comment type="caution">
    <text evidence="2">The sequence shown here is derived from an EMBL/GenBank/DDBJ whole genome shotgun (WGS) entry which is preliminary data.</text>
</comment>
<accession>A0ABN9X2K4</accession>
<reference evidence="2" key="1">
    <citation type="submission" date="2023-10" db="EMBL/GenBank/DDBJ databases">
        <authorList>
            <person name="Chen Y."/>
            <person name="Shah S."/>
            <person name="Dougan E. K."/>
            <person name="Thang M."/>
            <person name="Chan C."/>
        </authorList>
    </citation>
    <scope>NUCLEOTIDE SEQUENCE [LARGE SCALE GENOMIC DNA]</scope>
</reference>
<dbReference type="Proteomes" id="UP001189429">
    <property type="component" value="Unassembled WGS sequence"/>
</dbReference>
<protein>
    <submittedName>
        <fullName evidence="2">Uncharacterized protein</fullName>
    </submittedName>
</protein>
<feature type="region of interest" description="Disordered" evidence="1">
    <location>
        <begin position="109"/>
        <end position="147"/>
    </location>
</feature>
<name>A0ABN9X2K4_9DINO</name>
<proteinExistence type="predicted"/>
<evidence type="ECO:0000313" key="2">
    <source>
        <dbReference type="EMBL" id="CAK0893434.1"/>
    </source>
</evidence>
<evidence type="ECO:0000313" key="3">
    <source>
        <dbReference type="Proteomes" id="UP001189429"/>
    </source>
</evidence>
<organism evidence="2 3">
    <name type="scientific">Prorocentrum cordatum</name>
    <dbReference type="NCBI Taxonomy" id="2364126"/>
    <lineage>
        <taxon>Eukaryota</taxon>
        <taxon>Sar</taxon>
        <taxon>Alveolata</taxon>
        <taxon>Dinophyceae</taxon>
        <taxon>Prorocentrales</taxon>
        <taxon>Prorocentraceae</taxon>
        <taxon>Prorocentrum</taxon>
    </lineage>
</organism>
<gene>
    <name evidence="2" type="ORF">PCOR1329_LOCUS72768</name>
</gene>